<name>A0A1Q2CQJ7_9ACTN</name>
<dbReference type="CDD" id="cd06588">
    <property type="entry name" value="PhnB_like"/>
    <property type="match status" value="1"/>
</dbReference>
<dbReference type="EMBL" id="CP019606">
    <property type="protein sequence ID" value="AQP48387.1"/>
    <property type="molecule type" value="Genomic_DNA"/>
</dbReference>
<evidence type="ECO:0000313" key="2">
    <source>
        <dbReference type="EMBL" id="AQP48387.1"/>
    </source>
</evidence>
<dbReference type="InterPro" id="IPR029068">
    <property type="entry name" value="Glyas_Bleomycin-R_OHBP_Dase"/>
</dbReference>
<dbReference type="Proteomes" id="UP000188145">
    <property type="component" value="Chromosome"/>
</dbReference>
<evidence type="ECO:0000313" key="3">
    <source>
        <dbReference type="Proteomes" id="UP000188145"/>
    </source>
</evidence>
<accession>A0A1Q2CQJ7</accession>
<dbReference type="PANTHER" id="PTHR33990:SF1">
    <property type="entry name" value="PROTEIN YJDN"/>
    <property type="match status" value="1"/>
</dbReference>
<keyword evidence="3" id="KW-1185">Reference proteome</keyword>
<proteinExistence type="predicted"/>
<dbReference type="Pfam" id="PF00903">
    <property type="entry name" value="Glyoxalase"/>
    <property type="match status" value="1"/>
</dbReference>
<dbReference type="Gene3D" id="3.10.180.10">
    <property type="entry name" value="2,3-Dihydroxybiphenyl 1,2-Dioxygenase, domain 1"/>
    <property type="match status" value="1"/>
</dbReference>
<evidence type="ECO:0000259" key="1">
    <source>
        <dbReference type="Pfam" id="PF00903"/>
    </source>
</evidence>
<dbReference type="SUPFAM" id="SSF54593">
    <property type="entry name" value="Glyoxalase/Bleomycin resistance protein/Dihydroxybiphenyl dioxygenase"/>
    <property type="match status" value="1"/>
</dbReference>
<dbReference type="AlphaFoldDB" id="A0A1Q2CQJ7"/>
<dbReference type="PANTHER" id="PTHR33990">
    <property type="entry name" value="PROTEIN YJDN-RELATED"/>
    <property type="match status" value="1"/>
</dbReference>
<dbReference type="InterPro" id="IPR028973">
    <property type="entry name" value="PhnB-like"/>
</dbReference>
<reference evidence="3" key="1">
    <citation type="submission" date="2017-02" db="EMBL/GenBank/DDBJ databases">
        <title>Tessaracoccus aquaemaris sp. nov., isolated from the intestine of a Korean rockfish, Sebastes schlegelii, in a marine aquaculture pond.</title>
        <authorList>
            <person name="Tak E.J."/>
            <person name="Bae J.-W."/>
        </authorList>
    </citation>
    <scope>NUCLEOTIDE SEQUENCE [LARGE SCALE GENOMIC DNA]</scope>
    <source>
        <strain evidence="3">NSG39</strain>
    </source>
</reference>
<protein>
    <submittedName>
        <fullName evidence="2">VOC family protein</fullName>
    </submittedName>
</protein>
<gene>
    <name evidence="2" type="ORF">BW730_13625</name>
</gene>
<dbReference type="KEGG" id="tes:BW730_13625"/>
<organism evidence="2 3">
    <name type="scientific">Tessaracoccus aquimaris</name>
    <dbReference type="NCBI Taxonomy" id="1332264"/>
    <lineage>
        <taxon>Bacteria</taxon>
        <taxon>Bacillati</taxon>
        <taxon>Actinomycetota</taxon>
        <taxon>Actinomycetes</taxon>
        <taxon>Propionibacteriales</taxon>
        <taxon>Propionibacteriaceae</taxon>
        <taxon>Tessaracoccus</taxon>
    </lineage>
</organism>
<sequence length="138" mass="15015">MANLSTYIAFLGNAKEAFTHYQDVFGGELQLMSYGDFPPMEGMPFTPDPDTIAHAQLDLDGGTITGGDAMPGEDYVVQGSIYSLLYTLDDVDKARELIQKLVDAGGSIQMPFEPAPWGATYGQVFDKFGVMWSFDVPA</sequence>
<feature type="domain" description="Glyoxalase/fosfomycin resistance/dioxygenase" evidence="1">
    <location>
        <begin position="10"/>
        <end position="134"/>
    </location>
</feature>
<dbReference type="RefSeq" id="WP_077686720.1">
    <property type="nucleotide sequence ID" value="NZ_CP019606.1"/>
</dbReference>
<dbReference type="InterPro" id="IPR004360">
    <property type="entry name" value="Glyas_Fos-R_dOase_dom"/>
</dbReference>